<dbReference type="PANTHER" id="PTHR36436:SF6">
    <property type="entry name" value="SLL5081 PROTEIN"/>
    <property type="match status" value="1"/>
</dbReference>
<dbReference type="RefSeq" id="WP_144996196.1">
    <property type="nucleotide sequence ID" value="NZ_CP036281.1"/>
</dbReference>
<organism evidence="1 2">
    <name type="scientific">Polystyrenella longa</name>
    <dbReference type="NCBI Taxonomy" id="2528007"/>
    <lineage>
        <taxon>Bacteria</taxon>
        <taxon>Pseudomonadati</taxon>
        <taxon>Planctomycetota</taxon>
        <taxon>Planctomycetia</taxon>
        <taxon>Planctomycetales</taxon>
        <taxon>Planctomycetaceae</taxon>
        <taxon>Polystyrenella</taxon>
    </lineage>
</organism>
<reference evidence="1 2" key="1">
    <citation type="submission" date="2019-02" db="EMBL/GenBank/DDBJ databases">
        <title>Deep-cultivation of Planctomycetes and their phenomic and genomic characterization uncovers novel biology.</title>
        <authorList>
            <person name="Wiegand S."/>
            <person name="Jogler M."/>
            <person name="Boedeker C."/>
            <person name="Pinto D."/>
            <person name="Vollmers J."/>
            <person name="Rivas-Marin E."/>
            <person name="Kohn T."/>
            <person name="Peeters S.H."/>
            <person name="Heuer A."/>
            <person name="Rast P."/>
            <person name="Oberbeckmann S."/>
            <person name="Bunk B."/>
            <person name="Jeske O."/>
            <person name="Meyerdierks A."/>
            <person name="Storesund J.E."/>
            <person name="Kallscheuer N."/>
            <person name="Luecker S."/>
            <person name="Lage O.M."/>
            <person name="Pohl T."/>
            <person name="Merkel B.J."/>
            <person name="Hornburger P."/>
            <person name="Mueller R.-W."/>
            <person name="Bruemmer F."/>
            <person name="Labrenz M."/>
            <person name="Spormann A.M."/>
            <person name="Op den Camp H."/>
            <person name="Overmann J."/>
            <person name="Amann R."/>
            <person name="Jetten M.S.M."/>
            <person name="Mascher T."/>
            <person name="Medema M.H."/>
            <person name="Devos D.P."/>
            <person name="Kaster A.-K."/>
            <person name="Ovreas L."/>
            <person name="Rohde M."/>
            <person name="Galperin M.Y."/>
            <person name="Jogler C."/>
        </authorList>
    </citation>
    <scope>NUCLEOTIDE SEQUENCE [LARGE SCALE GENOMIC DNA]</scope>
    <source>
        <strain evidence="1 2">Pla110</strain>
    </source>
</reference>
<dbReference type="Pfam" id="PF09234">
    <property type="entry name" value="DUF1963"/>
    <property type="match status" value="1"/>
</dbReference>
<protein>
    <recommendedName>
        <fullName evidence="3">DUF1963 domain-containing protein</fullName>
    </recommendedName>
</protein>
<dbReference type="Gene3D" id="2.30.320.10">
    <property type="entry name" value="YwqG-like"/>
    <property type="match status" value="1"/>
</dbReference>
<dbReference type="InterPro" id="IPR035948">
    <property type="entry name" value="YwqG-like_sf"/>
</dbReference>
<sequence length="414" mass="46943">MAAENLIYDMVLYALEQNGAQLRFGGELREREANYACVRVPGVSWGDFFEVDLKEDGYIAKMPVSRIKLLEHQEKYRSIRMTSWKERDGHVQMAVPLDGSVPREELKLFIDTAYQIVLRKLDPASLYLIELANMAYSELNIIDRLIDFHYLQDCRSVIHQIARPAVLLRTMISNDATIPIGTTKIGGLPDLPSNKPWPTFKDGKPHSFLAQINLTDIPSEEKVVEGLPTEGLMSLFSVWGRMAGNRNESKVPDQGWMEQLGWTVIYHSAPNESLKRVCSPEGVQPFPAALVEPIQILSLPNSHLEQNIIAVGWNESECEKYDELQSDYRSIQMAHWFKDMSSCKSHHLLGGYALFEQRYPEELSNRNALMLLQLGSDDNAEMCWGDGGEIIFYADADALRNGRFEQIWGICQGG</sequence>
<name>A0A518CP18_9PLAN</name>
<gene>
    <name evidence="1" type="ORF">Pla110_27040</name>
</gene>
<accession>A0A518CP18</accession>
<dbReference type="EMBL" id="CP036281">
    <property type="protein sequence ID" value="QDU80967.1"/>
    <property type="molecule type" value="Genomic_DNA"/>
</dbReference>
<dbReference type="InterPro" id="IPR015315">
    <property type="entry name" value="DUF1963"/>
</dbReference>
<evidence type="ECO:0000313" key="2">
    <source>
        <dbReference type="Proteomes" id="UP000317178"/>
    </source>
</evidence>
<proteinExistence type="predicted"/>
<dbReference type="PANTHER" id="PTHR36436">
    <property type="entry name" value="SLL5081 PROTEIN"/>
    <property type="match status" value="1"/>
</dbReference>
<evidence type="ECO:0000313" key="1">
    <source>
        <dbReference type="EMBL" id="QDU80967.1"/>
    </source>
</evidence>
<dbReference type="Proteomes" id="UP000317178">
    <property type="component" value="Chromosome"/>
</dbReference>
<dbReference type="OrthoDB" id="241317at2"/>
<keyword evidence="2" id="KW-1185">Reference proteome</keyword>
<dbReference type="AlphaFoldDB" id="A0A518CP18"/>
<dbReference type="SUPFAM" id="SSF103032">
    <property type="entry name" value="Hypothetical protein YwqG"/>
    <property type="match status" value="1"/>
</dbReference>
<dbReference type="KEGG" id="plon:Pla110_27040"/>
<evidence type="ECO:0008006" key="3">
    <source>
        <dbReference type="Google" id="ProtNLM"/>
    </source>
</evidence>